<evidence type="ECO:0000313" key="3">
    <source>
        <dbReference type="Proteomes" id="UP000054107"/>
    </source>
</evidence>
<keyword evidence="1" id="KW-0732">Signal</keyword>
<dbReference type="EMBL" id="LN728061">
    <property type="protein sequence ID" value="CEP12569.1"/>
    <property type="molecule type" value="Genomic_DNA"/>
</dbReference>
<sequence length="136" mass="13380">MVKSAYILASVATLGYVAMAQEATPTAADGITIPTAIPSNIQLPTGIANAVSSLIQNPSGINSYISMASDKVSQLPSQYQASAYSALSVASKSAAAIQPTKSAGASHPSSAANAGNAPISFAIGALAITAALACLL</sequence>
<protein>
    <submittedName>
        <fullName evidence="2">Uncharacterized protein</fullName>
    </submittedName>
</protein>
<keyword evidence="3" id="KW-1185">Reference proteome</keyword>
<evidence type="ECO:0000256" key="1">
    <source>
        <dbReference type="SAM" id="SignalP"/>
    </source>
</evidence>
<name>A0A0B7NC25_9FUNG</name>
<organism evidence="2 3">
    <name type="scientific">Parasitella parasitica</name>
    <dbReference type="NCBI Taxonomy" id="35722"/>
    <lineage>
        <taxon>Eukaryota</taxon>
        <taxon>Fungi</taxon>
        <taxon>Fungi incertae sedis</taxon>
        <taxon>Mucoromycota</taxon>
        <taxon>Mucoromycotina</taxon>
        <taxon>Mucoromycetes</taxon>
        <taxon>Mucorales</taxon>
        <taxon>Mucorineae</taxon>
        <taxon>Mucoraceae</taxon>
        <taxon>Parasitella</taxon>
    </lineage>
</organism>
<dbReference type="Proteomes" id="UP000054107">
    <property type="component" value="Unassembled WGS sequence"/>
</dbReference>
<evidence type="ECO:0000313" key="2">
    <source>
        <dbReference type="EMBL" id="CEP12569.1"/>
    </source>
</evidence>
<proteinExistence type="predicted"/>
<reference evidence="2 3" key="1">
    <citation type="submission" date="2014-09" db="EMBL/GenBank/DDBJ databases">
        <authorList>
            <person name="Ellenberger Sabrina"/>
        </authorList>
    </citation>
    <scope>NUCLEOTIDE SEQUENCE [LARGE SCALE GENOMIC DNA]</scope>
    <source>
        <strain evidence="2 3">CBS 412.66</strain>
    </source>
</reference>
<dbReference type="AlphaFoldDB" id="A0A0B7NC25"/>
<accession>A0A0B7NC25</accession>
<feature type="signal peptide" evidence="1">
    <location>
        <begin position="1"/>
        <end position="20"/>
    </location>
</feature>
<dbReference type="OrthoDB" id="2150639at2759"/>
<feature type="chain" id="PRO_5002121262" evidence="1">
    <location>
        <begin position="21"/>
        <end position="136"/>
    </location>
</feature>
<gene>
    <name evidence="2" type="primary">PARPA_06540.1 scaffold 22734</name>
</gene>